<dbReference type="GO" id="GO:1990573">
    <property type="term" value="P:potassium ion import across plasma membrane"/>
    <property type="evidence" value="ECO:0007669"/>
    <property type="project" value="TreeGrafter"/>
</dbReference>
<keyword evidence="9 11" id="KW-0472">Membrane</keyword>
<dbReference type="AlphaFoldDB" id="A0A512BHC0"/>
<name>A0A512BHC0_9BACT</name>
<keyword evidence="8" id="KW-0406">Ion transport</keyword>
<dbReference type="Pfam" id="PF17655">
    <property type="entry name" value="IRK_C"/>
    <property type="match status" value="1"/>
</dbReference>
<dbReference type="GO" id="GO:0034702">
    <property type="term" value="C:monoatomic ion channel complex"/>
    <property type="evidence" value="ECO:0007669"/>
    <property type="project" value="UniProtKB-KW"/>
</dbReference>
<dbReference type="Gene3D" id="1.10.287.70">
    <property type="match status" value="1"/>
</dbReference>
<dbReference type="Gene3D" id="2.60.40.1400">
    <property type="entry name" value="G protein-activated inward rectifier potassium channel 1"/>
    <property type="match status" value="1"/>
</dbReference>
<comment type="caution">
    <text evidence="14">The sequence shown here is derived from an EMBL/GenBank/DDBJ whole genome shotgun (WGS) entry which is preliminary data.</text>
</comment>
<sequence length="326" mass="36964">MAIVPKVNPFSKSNPDTGFGVEANRLGGRFVNKDGSFNLRKDGLSLLKRLSIYSYLMDLSALAFLGIILAFFIAINTLFTSLYVLAGLDELQGYITSTEWGKIKETFFFSTETFTTVGYGRINPIGEFAHVVSAIESLAGWLSFALVTGLLYGRFTRPKAYLAFSENALIGPYKGGLGLMFRMVPYKINHHLTDARVVVNIAFMEMEDDKQQFKFYQLNLERSRIDTLNMNWTVVHPIDEESPLLNFNEEDMHRSDLELYVQVTGFDHIFSNMVMQRTSYTYKEVIWGAKFKPMYHESPDGKTTVLELDKLNEMEAVELPAIPGIS</sequence>
<dbReference type="OrthoDB" id="9813518at2"/>
<keyword evidence="5" id="KW-0851">Voltage-gated channel</keyword>
<keyword evidence="3" id="KW-0633">Potassium transport</keyword>
<feature type="domain" description="Inward rectifier potassium channel C-terminal" evidence="13">
    <location>
        <begin position="162"/>
        <end position="321"/>
    </location>
</feature>
<dbReference type="PANTHER" id="PTHR11767">
    <property type="entry name" value="INWARD RECTIFIER POTASSIUM CHANNEL"/>
    <property type="match status" value="1"/>
</dbReference>
<evidence type="ECO:0000313" key="14">
    <source>
        <dbReference type="EMBL" id="GEO11275.1"/>
    </source>
</evidence>
<evidence type="ECO:0000313" key="15">
    <source>
        <dbReference type="Proteomes" id="UP000321513"/>
    </source>
</evidence>
<dbReference type="InterPro" id="IPR013099">
    <property type="entry name" value="K_chnl_dom"/>
</dbReference>
<evidence type="ECO:0000256" key="7">
    <source>
        <dbReference type="ARBA" id="ARBA00022989"/>
    </source>
</evidence>
<dbReference type="Pfam" id="PF07885">
    <property type="entry name" value="Ion_trans_2"/>
    <property type="match status" value="1"/>
</dbReference>
<dbReference type="SUPFAM" id="SSF81296">
    <property type="entry name" value="E set domains"/>
    <property type="match status" value="1"/>
</dbReference>
<keyword evidence="6" id="KW-0630">Potassium</keyword>
<dbReference type="GO" id="GO:0005242">
    <property type="term" value="F:inward rectifier potassium channel activity"/>
    <property type="evidence" value="ECO:0007669"/>
    <property type="project" value="InterPro"/>
</dbReference>
<keyword evidence="15" id="KW-1185">Reference proteome</keyword>
<dbReference type="SUPFAM" id="SSF81324">
    <property type="entry name" value="Voltage-gated potassium channels"/>
    <property type="match status" value="1"/>
</dbReference>
<keyword evidence="4 11" id="KW-0812">Transmembrane</keyword>
<feature type="transmembrane region" description="Helical" evidence="11">
    <location>
        <begin position="128"/>
        <end position="152"/>
    </location>
</feature>
<evidence type="ECO:0000256" key="3">
    <source>
        <dbReference type="ARBA" id="ARBA00022538"/>
    </source>
</evidence>
<dbReference type="InterPro" id="IPR014756">
    <property type="entry name" value="Ig_E-set"/>
</dbReference>
<evidence type="ECO:0000259" key="12">
    <source>
        <dbReference type="Pfam" id="PF07885"/>
    </source>
</evidence>
<evidence type="ECO:0000256" key="9">
    <source>
        <dbReference type="ARBA" id="ARBA00023136"/>
    </source>
</evidence>
<keyword evidence="7 11" id="KW-1133">Transmembrane helix</keyword>
<dbReference type="InterPro" id="IPR041647">
    <property type="entry name" value="IRK_C"/>
</dbReference>
<dbReference type="PANTHER" id="PTHR11767:SF102">
    <property type="entry name" value="INWARDLY RECTIFYING POTASSIUM CHANNEL 1, ISOFORM F"/>
    <property type="match status" value="1"/>
</dbReference>
<evidence type="ECO:0000256" key="6">
    <source>
        <dbReference type="ARBA" id="ARBA00022958"/>
    </source>
</evidence>
<evidence type="ECO:0000256" key="11">
    <source>
        <dbReference type="SAM" id="Phobius"/>
    </source>
</evidence>
<protein>
    <submittedName>
        <fullName evidence="14">Inward rectifier potassium channel Irk</fullName>
    </submittedName>
</protein>
<dbReference type="GO" id="GO:0034765">
    <property type="term" value="P:regulation of monoatomic ion transmembrane transport"/>
    <property type="evidence" value="ECO:0007669"/>
    <property type="project" value="TreeGrafter"/>
</dbReference>
<evidence type="ECO:0000256" key="4">
    <source>
        <dbReference type="ARBA" id="ARBA00022692"/>
    </source>
</evidence>
<keyword evidence="2" id="KW-0813">Transport</keyword>
<dbReference type="InterPro" id="IPR013518">
    <property type="entry name" value="K_chnl_inward-rec_Kir_cyto"/>
</dbReference>
<dbReference type="PRINTS" id="PR01320">
    <property type="entry name" value="KIRCHANNEL"/>
</dbReference>
<proteinExistence type="predicted"/>
<dbReference type="RefSeq" id="WP_147205385.1">
    <property type="nucleotide sequence ID" value="NZ_BJYT01000018.1"/>
</dbReference>
<evidence type="ECO:0000256" key="8">
    <source>
        <dbReference type="ARBA" id="ARBA00023065"/>
    </source>
</evidence>
<accession>A0A512BHC0</accession>
<evidence type="ECO:0000256" key="5">
    <source>
        <dbReference type="ARBA" id="ARBA00022882"/>
    </source>
</evidence>
<evidence type="ECO:0000259" key="13">
    <source>
        <dbReference type="Pfam" id="PF17655"/>
    </source>
</evidence>
<gene>
    <name evidence="14" type="primary">irk</name>
    <name evidence="14" type="ORF">SAE01_37710</name>
</gene>
<dbReference type="InterPro" id="IPR016449">
    <property type="entry name" value="K_chnl_inward-rec_Kir"/>
</dbReference>
<evidence type="ECO:0000256" key="1">
    <source>
        <dbReference type="ARBA" id="ARBA00004141"/>
    </source>
</evidence>
<dbReference type="Proteomes" id="UP000321513">
    <property type="component" value="Unassembled WGS sequence"/>
</dbReference>
<dbReference type="GO" id="GO:0005886">
    <property type="term" value="C:plasma membrane"/>
    <property type="evidence" value="ECO:0007669"/>
    <property type="project" value="TreeGrafter"/>
</dbReference>
<reference evidence="14 15" key="1">
    <citation type="submission" date="2019-07" db="EMBL/GenBank/DDBJ databases">
        <title>Whole genome shotgun sequence of Segetibacter aerophilus NBRC 106135.</title>
        <authorList>
            <person name="Hosoyama A."/>
            <person name="Uohara A."/>
            <person name="Ohji S."/>
            <person name="Ichikawa N."/>
        </authorList>
    </citation>
    <scope>NUCLEOTIDE SEQUENCE [LARGE SCALE GENOMIC DNA]</scope>
    <source>
        <strain evidence="14 15">NBRC 106135</strain>
    </source>
</reference>
<comment type="subcellular location">
    <subcellularLocation>
        <location evidence="1">Membrane</location>
        <topology evidence="1">Multi-pass membrane protein</topology>
    </subcellularLocation>
</comment>
<evidence type="ECO:0000256" key="10">
    <source>
        <dbReference type="ARBA" id="ARBA00023303"/>
    </source>
</evidence>
<feature type="domain" description="Potassium channel" evidence="12">
    <location>
        <begin position="83"/>
        <end position="151"/>
    </location>
</feature>
<keyword evidence="10 14" id="KW-0407">Ion channel</keyword>
<organism evidence="14 15">
    <name type="scientific">Segetibacter aerophilus</name>
    <dbReference type="NCBI Taxonomy" id="670293"/>
    <lineage>
        <taxon>Bacteria</taxon>
        <taxon>Pseudomonadati</taxon>
        <taxon>Bacteroidota</taxon>
        <taxon>Chitinophagia</taxon>
        <taxon>Chitinophagales</taxon>
        <taxon>Chitinophagaceae</taxon>
        <taxon>Segetibacter</taxon>
    </lineage>
</organism>
<evidence type="ECO:0000256" key="2">
    <source>
        <dbReference type="ARBA" id="ARBA00022448"/>
    </source>
</evidence>
<feature type="transmembrane region" description="Helical" evidence="11">
    <location>
        <begin position="50"/>
        <end position="75"/>
    </location>
</feature>
<dbReference type="EMBL" id="BJYT01000018">
    <property type="protein sequence ID" value="GEO11275.1"/>
    <property type="molecule type" value="Genomic_DNA"/>
</dbReference>